<evidence type="ECO:0000259" key="2">
    <source>
        <dbReference type="PROSITE" id="PS50113"/>
    </source>
</evidence>
<dbReference type="SMART" id="SM00086">
    <property type="entry name" value="PAC"/>
    <property type="match status" value="2"/>
</dbReference>
<dbReference type="InterPro" id="IPR000014">
    <property type="entry name" value="PAS"/>
</dbReference>
<dbReference type="InterPro" id="IPR000700">
    <property type="entry name" value="PAS-assoc_C"/>
</dbReference>
<accession>T1B2V8</accession>
<evidence type="ECO:0000259" key="1">
    <source>
        <dbReference type="PROSITE" id="PS50112"/>
    </source>
</evidence>
<feature type="non-terminal residue" evidence="3">
    <location>
        <position position="191"/>
    </location>
</feature>
<reference evidence="3" key="1">
    <citation type="submission" date="2013-08" db="EMBL/GenBank/DDBJ databases">
        <authorList>
            <person name="Mendez C."/>
            <person name="Richter M."/>
            <person name="Ferrer M."/>
            <person name="Sanchez J."/>
        </authorList>
    </citation>
    <scope>NUCLEOTIDE SEQUENCE</scope>
</reference>
<dbReference type="AlphaFoldDB" id="T1B2V8"/>
<dbReference type="Pfam" id="PF00989">
    <property type="entry name" value="PAS"/>
    <property type="match status" value="1"/>
</dbReference>
<comment type="caution">
    <text evidence="3">The sequence shown here is derived from an EMBL/GenBank/DDBJ whole genome shotgun (WGS) entry which is preliminary data.</text>
</comment>
<sequence>MRKGPDEDTLPYHLPLPDGEPVHRLVQHHPAGRAEYWADVVVTALIDDRNGLIGRLCTVRDVTAERAATAALAEADERFRVTFEHAPLGMALVSPQGVLLHVNDALCQMLGRAAPEVIRLGVSGLTHRADRQATRQALSGNGSQVVKRVRHADGHFLSVQVTTSLVRNAAGEPHYFVGQAQDVTKERLRQS</sequence>
<dbReference type="InterPro" id="IPR001610">
    <property type="entry name" value="PAC"/>
</dbReference>
<dbReference type="PROSITE" id="PS50113">
    <property type="entry name" value="PAC"/>
    <property type="match status" value="1"/>
</dbReference>
<dbReference type="Gene3D" id="3.30.450.20">
    <property type="entry name" value="PAS domain"/>
    <property type="match status" value="2"/>
</dbReference>
<evidence type="ECO:0000313" key="3">
    <source>
        <dbReference type="EMBL" id="EQD47169.1"/>
    </source>
</evidence>
<dbReference type="GO" id="GO:0006355">
    <property type="term" value="P:regulation of DNA-templated transcription"/>
    <property type="evidence" value="ECO:0007669"/>
    <property type="project" value="InterPro"/>
</dbReference>
<dbReference type="EMBL" id="AUZZ01006157">
    <property type="protein sequence ID" value="EQD47169.1"/>
    <property type="molecule type" value="Genomic_DNA"/>
</dbReference>
<organism evidence="3">
    <name type="scientific">mine drainage metagenome</name>
    <dbReference type="NCBI Taxonomy" id="410659"/>
    <lineage>
        <taxon>unclassified sequences</taxon>
        <taxon>metagenomes</taxon>
        <taxon>ecological metagenomes</taxon>
    </lineage>
</organism>
<dbReference type="PANTHER" id="PTHR44757:SF2">
    <property type="entry name" value="BIOFILM ARCHITECTURE MAINTENANCE PROTEIN MBAA"/>
    <property type="match status" value="1"/>
</dbReference>
<protein>
    <submittedName>
        <fullName evidence="3">PAS fold domain protein</fullName>
    </submittedName>
</protein>
<gene>
    <name evidence="3" type="ORF">B2A_08548</name>
</gene>
<dbReference type="PROSITE" id="PS50112">
    <property type="entry name" value="PAS"/>
    <property type="match status" value="1"/>
</dbReference>
<dbReference type="PANTHER" id="PTHR44757">
    <property type="entry name" value="DIGUANYLATE CYCLASE DGCP"/>
    <property type="match status" value="1"/>
</dbReference>
<dbReference type="Pfam" id="PF13426">
    <property type="entry name" value="PAS_9"/>
    <property type="match status" value="1"/>
</dbReference>
<feature type="domain" description="PAC" evidence="2">
    <location>
        <begin position="143"/>
        <end position="191"/>
    </location>
</feature>
<proteinExistence type="predicted"/>
<feature type="domain" description="PAS" evidence="1">
    <location>
        <begin position="75"/>
        <end position="138"/>
    </location>
</feature>
<dbReference type="InterPro" id="IPR035965">
    <property type="entry name" value="PAS-like_dom_sf"/>
</dbReference>
<dbReference type="InterPro" id="IPR013767">
    <property type="entry name" value="PAS_fold"/>
</dbReference>
<name>T1B2V8_9ZZZZ</name>
<reference evidence="3" key="2">
    <citation type="journal article" date="2014" name="ISME J.">
        <title>Microbial stratification in low pH oxic and suboxic macroscopic growths along an acid mine drainage.</title>
        <authorList>
            <person name="Mendez-Garcia C."/>
            <person name="Mesa V."/>
            <person name="Sprenger R.R."/>
            <person name="Richter M."/>
            <person name="Diez M.S."/>
            <person name="Solano J."/>
            <person name="Bargiela R."/>
            <person name="Golyshina O.V."/>
            <person name="Manteca A."/>
            <person name="Ramos J.L."/>
            <person name="Gallego J.R."/>
            <person name="Llorente I."/>
            <person name="Martins Dos Santos V.A."/>
            <person name="Jensen O.N."/>
            <person name="Pelaez A.I."/>
            <person name="Sanchez J."/>
            <person name="Ferrer M."/>
        </authorList>
    </citation>
    <scope>NUCLEOTIDE SEQUENCE</scope>
</reference>
<dbReference type="InterPro" id="IPR052155">
    <property type="entry name" value="Biofilm_reg_signaling"/>
</dbReference>
<dbReference type="SUPFAM" id="SSF55785">
    <property type="entry name" value="PYP-like sensor domain (PAS domain)"/>
    <property type="match status" value="1"/>
</dbReference>
<dbReference type="CDD" id="cd00130">
    <property type="entry name" value="PAS"/>
    <property type="match status" value="1"/>
</dbReference>
<dbReference type="NCBIfam" id="TIGR00229">
    <property type="entry name" value="sensory_box"/>
    <property type="match status" value="1"/>
</dbReference>
<dbReference type="SMART" id="SM00091">
    <property type="entry name" value="PAS"/>
    <property type="match status" value="1"/>
</dbReference>